<comment type="caution">
    <text evidence="2">The sequence shown here is derived from an EMBL/GenBank/DDBJ whole genome shotgun (WGS) entry which is preliminary data.</text>
</comment>
<evidence type="ECO:0000313" key="2">
    <source>
        <dbReference type="EMBL" id="EKX72683.1"/>
    </source>
</evidence>
<keyword evidence="3" id="KW-1185">Reference proteome</keyword>
<dbReference type="EMBL" id="ACOU01000004">
    <property type="protein sequence ID" value="EKX72683.1"/>
    <property type="molecule type" value="Genomic_DNA"/>
</dbReference>
<evidence type="ECO:0000256" key="1">
    <source>
        <dbReference type="ARBA" id="ARBA00005351"/>
    </source>
</evidence>
<dbReference type="RefSeq" id="XP_004832135.1">
    <property type="nucleotide sequence ID" value="XM_004832078.1"/>
</dbReference>
<protein>
    <submittedName>
        <fullName evidence="2">Uncharacterized protein</fullName>
    </submittedName>
</protein>
<proteinExistence type="inferred from homology"/>
<dbReference type="VEuPathDB" id="PiroplasmaDB:BEWA_012420"/>
<reference evidence="2 3" key="1">
    <citation type="journal article" date="2012" name="BMC Genomics">
        <title>Comparative genomic analysis and phylogenetic position of Theileria equi.</title>
        <authorList>
            <person name="Kappmeyer L.S."/>
            <person name="Thiagarajan M."/>
            <person name="Herndon D.R."/>
            <person name="Ramsay J.D."/>
            <person name="Caler E."/>
            <person name="Djikeng A."/>
            <person name="Gillespie J.J."/>
            <person name="Lau A.O."/>
            <person name="Roalson E.H."/>
            <person name="Silva J.C."/>
            <person name="Silva M.G."/>
            <person name="Suarez C.E."/>
            <person name="Ueti M.W."/>
            <person name="Nene V.M."/>
            <person name="Mealey R.H."/>
            <person name="Knowles D.P."/>
            <person name="Brayton K.A."/>
        </authorList>
    </citation>
    <scope>NUCLEOTIDE SEQUENCE [LARGE SCALE GENOMIC DNA]</scope>
    <source>
        <strain evidence="2 3">WA</strain>
    </source>
</reference>
<dbReference type="PANTHER" id="PTHR12875">
    <property type="entry name" value="GOLGI TO ER TRAFFIC PROTEIN 4 HOMOLOG"/>
    <property type="match status" value="1"/>
</dbReference>
<dbReference type="GO" id="GO:0045048">
    <property type="term" value="P:protein insertion into ER membrane"/>
    <property type="evidence" value="ECO:0007669"/>
    <property type="project" value="InterPro"/>
</dbReference>
<dbReference type="Gene3D" id="1.25.40.10">
    <property type="entry name" value="Tetratricopeptide repeat domain"/>
    <property type="match status" value="1"/>
</dbReference>
<comment type="similarity">
    <text evidence="1">Belongs to the GET4 family.</text>
</comment>
<dbReference type="Proteomes" id="UP000031512">
    <property type="component" value="Unassembled WGS sequence"/>
</dbReference>
<dbReference type="GeneID" id="15804318"/>
<organism evidence="2 3">
    <name type="scientific">Theileria equi strain WA</name>
    <dbReference type="NCBI Taxonomy" id="1537102"/>
    <lineage>
        <taxon>Eukaryota</taxon>
        <taxon>Sar</taxon>
        <taxon>Alveolata</taxon>
        <taxon>Apicomplexa</taxon>
        <taxon>Aconoidasida</taxon>
        <taxon>Piroplasmida</taxon>
        <taxon>Theileriidae</taxon>
        <taxon>Theileria</taxon>
    </lineage>
</organism>
<dbReference type="PANTHER" id="PTHR12875:SF0">
    <property type="entry name" value="GOLGI TO ER TRAFFIC PROTEIN 4 HOMOLOG"/>
    <property type="match status" value="1"/>
</dbReference>
<dbReference type="GO" id="GO:0005829">
    <property type="term" value="C:cytosol"/>
    <property type="evidence" value="ECO:0007669"/>
    <property type="project" value="TreeGrafter"/>
</dbReference>
<gene>
    <name evidence="2" type="ORF">BEWA_012420</name>
</gene>
<dbReference type="Pfam" id="PF04190">
    <property type="entry name" value="GET4"/>
    <property type="match status" value="1"/>
</dbReference>
<evidence type="ECO:0000313" key="3">
    <source>
        <dbReference type="Proteomes" id="UP000031512"/>
    </source>
</evidence>
<name>L1LBX8_THEEQ</name>
<accession>L1LBX8</accession>
<dbReference type="STRING" id="1537102.L1LBX8"/>
<dbReference type="InterPro" id="IPR011990">
    <property type="entry name" value="TPR-like_helical_dom_sf"/>
</dbReference>
<dbReference type="eggNOG" id="ENOG502SZ6T">
    <property type="taxonomic scope" value="Eukaryota"/>
</dbReference>
<dbReference type="InterPro" id="IPR007317">
    <property type="entry name" value="GET4"/>
</dbReference>
<dbReference type="KEGG" id="beq:BEWA_012420"/>
<dbReference type="AlphaFoldDB" id="L1LBX8"/>
<dbReference type="SUPFAM" id="SSF48452">
    <property type="entry name" value="TPR-like"/>
    <property type="match status" value="1"/>
</dbReference>
<sequence length="302" mass="34581">MDSSIDKKLCRIDSEISGNKCYESMQHILSLVKRNLLRNKYKESLEILYNYASIFIEKKEFILAGELMDEYAKVADKGKLFCNIKVINNIISIFESPWTSAAFSSTSNDQKMDDYSVTMLLYIKFMNRAISFSKSETHPHGNPLFHKSIGRYYIHEKDYVKAQGNLVYSQDVELLLSMINEWKKHASEDEHDFFYLRAILMLVACGDICNAKCFIYLLDVNLEDPEVPLPIQLAHLLTEACDPPDEKLFEKICHVYQPILDLDPEYKALVKTIRDSYFGHDTGGGLFSGLGGGLSALMRSFM</sequence>
<dbReference type="OrthoDB" id="10252405at2759"/>